<protein>
    <submittedName>
        <fullName evidence="1">Uncharacterized protein</fullName>
    </submittedName>
</protein>
<dbReference type="EMBL" id="CAJJDN010000146">
    <property type="protein sequence ID" value="CAD8123588.1"/>
    <property type="molecule type" value="Genomic_DNA"/>
</dbReference>
<evidence type="ECO:0000313" key="1">
    <source>
        <dbReference type="EMBL" id="CAD8123588.1"/>
    </source>
</evidence>
<dbReference type="AlphaFoldDB" id="A0A8S1R771"/>
<gene>
    <name evidence="1" type="ORF">PSON_ATCC_30995.1.T1460013</name>
</gene>
<evidence type="ECO:0000313" key="2">
    <source>
        <dbReference type="Proteomes" id="UP000692954"/>
    </source>
</evidence>
<reference evidence="1" key="1">
    <citation type="submission" date="2021-01" db="EMBL/GenBank/DDBJ databases">
        <authorList>
            <consortium name="Genoscope - CEA"/>
            <person name="William W."/>
        </authorList>
    </citation>
    <scope>NUCLEOTIDE SEQUENCE</scope>
</reference>
<dbReference type="Proteomes" id="UP000692954">
    <property type="component" value="Unassembled WGS sequence"/>
</dbReference>
<accession>A0A8S1R771</accession>
<organism evidence="1 2">
    <name type="scientific">Paramecium sonneborni</name>
    <dbReference type="NCBI Taxonomy" id="65129"/>
    <lineage>
        <taxon>Eukaryota</taxon>
        <taxon>Sar</taxon>
        <taxon>Alveolata</taxon>
        <taxon>Ciliophora</taxon>
        <taxon>Intramacronucleata</taxon>
        <taxon>Oligohymenophorea</taxon>
        <taxon>Peniculida</taxon>
        <taxon>Parameciidae</taxon>
        <taxon>Paramecium</taxon>
    </lineage>
</organism>
<sequence>MKIKKQFISKIRILAIKDLSLQIKNLCVEFLGSDFQQTQQKFLLFRFHKDKEEPRIQQKNQILLFWIVKTIDEVGSTINLRLINQVQKGCQQILHQIREQIKDASQKPEVLANQEQINYLQWIGEYGPNNKKQGYWRALWKGQHIPGVGREYSIDGKKVGIWKDLFKNYWTEAQVYEIGKYKNDMRQGSWQQFYNYKKMQYDSYQLNQRRRRIQLPQIEMVRIIGMFFYNTQVIYDGEYNIKGRKIGRWNIIAWEQLISQFLIVEDLMVKERMSLKLGDGQNCGRISNILSSYLSRRIQQERDKARPMGYIIRQIINWWRIICKESGTLFQDWNVDKAQIIYEGECNMKGMKIGRQNISKNINKG</sequence>
<proteinExistence type="predicted"/>
<dbReference type="PANTHER" id="PTHR33706">
    <property type="entry name" value="MORN VARIANT REPEAT PROTEIN"/>
    <property type="match status" value="1"/>
</dbReference>
<name>A0A8S1R771_9CILI</name>
<keyword evidence="2" id="KW-1185">Reference proteome</keyword>
<dbReference type="PANTHER" id="PTHR33706:SF1">
    <property type="entry name" value="TPR REPEAT PROTEIN"/>
    <property type="match status" value="1"/>
</dbReference>
<comment type="caution">
    <text evidence="1">The sequence shown here is derived from an EMBL/GenBank/DDBJ whole genome shotgun (WGS) entry which is preliminary data.</text>
</comment>